<dbReference type="AlphaFoldDB" id="A0A9E2S5S7"/>
<dbReference type="Proteomes" id="UP000812270">
    <property type="component" value="Unassembled WGS sequence"/>
</dbReference>
<evidence type="ECO:0000313" key="8">
    <source>
        <dbReference type="Proteomes" id="UP000812270"/>
    </source>
</evidence>
<keyword evidence="2" id="KW-0732">Signal</keyword>
<dbReference type="InterPro" id="IPR033985">
    <property type="entry name" value="SusD-like_N"/>
</dbReference>
<keyword evidence="3" id="KW-0472">Membrane</keyword>
<evidence type="ECO:0000256" key="2">
    <source>
        <dbReference type="ARBA" id="ARBA00022729"/>
    </source>
</evidence>
<sequence length="547" mass="61403">MKKNSLIISTAIISTLFASCVKLNRAPVDDYAPEAYFVSEQAALQNLASAYQYAKMSGFFEDGDGIYMDDISDNAYCPFTNQLPSYIALGTATPAKISGAAYVDLYRTYFDYKGIRNDNFFLENVDLVKTMDKDKATGMKAEARFLRAFDYTRKLMCFGGVPLVTKVLDYGEENSIPRSSEDDIAKFILSELDTVSQILPVTRSGDEYGRVTKGAALALKARLELFRGDFANAEKDSKAIMDLNLYGLADNYEGLFWEENQGKVARDKEVILEVTYQQPKWGSWIDGLYTVAEGGWNSVNPTQSLVDAYETKNGKAITADPTYNADKPYENRDPRFNASIIYPGLTWNGRIFNSLQPVGPDEYYNSSKGNRSRTGYCLRKYCAPLDHLPVGDPTLAQNLNFIVFRYAEILLIYAESLIEQGKDLGLAAGAINQVRARVNMPAVTEVDQAGLRKRLRNERRVELAFEGLRWYDMKRWKIGGQVMNGPVYGVRPGTVDMTTGVVTWSSPNHITVGAERVFNENRDYYFPIPQEDIDADPALQGHQNPNW</sequence>
<reference evidence="7" key="1">
    <citation type="submission" date="2021-06" db="EMBL/GenBank/DDBJ databases">
        <authorList>
            <person name="Huq M.A."/>
        </authorList>
    </citation>
    <scope>NUCLEOTIDE SEQUENCE</scope>
    <source>
        <strain evidence="7">MAH-26</strain>
    </source>
</reference>
<dbReference type="PROSITE" id="PS51257">
    <property type="entry name" value="PROKAR_LIPOPROTEIN"/>
    <property type="match status" value="1"/>
</dbReference>
<dbReference type="EMBL" id="JAHSPG010000001">
    <property type="protein sequence ID" value="MBV4355738.1"/>
    <property type="molecule type" value="Genomic_DNA"/>
</dbReference>
<comment type="caution">
    <text evidence="7">The sequence shown here is derived from an EMBL/GenBank/DDBJ whole genome shotgun (WGS) entry which is preliminary data.</text>
</comment>
<feature type="domain" description="RagB/SusD" evidence="5">
    <location>
        <begin position="283"/>
        <end position="547"/>
    </location>
</feature>
<dbReference type="GO" id="GO:0009279">
    <property type="term" value="C:cell outer membrane"/>
    <property type="evidence" value="ECO:0007669"/>
    <property type="project" value="UniProtKB-SubCell"/>
</dbReference>
<protein>
    <submittedName>
        <fullName evidence="7">RagB/SusD family nutrient uptake outer membrane protein</fullName>
    </submittedName>
</protein>
<accession>A0A9E2S5S7</accession>
<organism evidence="7 8">
    <name type="scientific">Pinibacter aurantiacus</name>
    <dbReference type="NCBI Taxonomy" id="2851599"/>
    <lineage>
        <taxon>Bacteria</taxon>
        <taxon>Pseudomonadati</taxon>
        <taxon>Bacteroidota</taxon>
        <taxon>Chitinophagia</taxon>
        <taxon>Chitinophagales</taxon>
        <taxon>Chitinophagaceae</taxon>
        <taxon>Pinibacter</taxon>
    </lineage>
</organism>
<dbReference type="RefSeq" id="WP_217789284.1">
    <property type="nucleotide sequence ID" value="NZ_JAHSPG010000001.1"/>
</dbReference>
<dbReference type="Pfam" id="PF07980">
    <property type="entry name" value="SusD_RagB"/>
    <property type="match status" value="1"/>
</dbReference>
<feature type="domain" description="SusD-like N-terminal" evidence="6">
    <location>
        <begin position="105"/>
        <end position="225"/>
    </location>
</feature>
<keyword evidence="4" id="KW-0998">Cell outer membrane</keyword>
<evidence type="ECO:0000256" key="4">
    <source>
        <dbReference type="ARBA" id="ARBA00023237"/>
    </source>
</evidence>
<evidence type="ECO:0000259" key="5">
    <source>
        <dbReference type="Pfam" id="PF07980"/>
    </source>
</evidence>
<comment type="subcellular location">
    <subcellularLocation>
        <location evidence="1">Cell outer membrane</location>
    </subcellularLocation>
</comment>
<dbReference type="InterPro" id="IPR012944">
    <property type="entry name" value="SusD_RagB_dom"/>
</dbReference>
<keyword evidence="8" id="KW-1185">Reference proteome</keyword>
<evidence type="ECO:0000313" key="7">
    <source>
        <dbReference type="EMBL" id="MBV4355738.1"/>
    </source>
</evidence>
<evidence type="ECO:0000256" key="3">
    <source>
        <dbReference type="ARBA" id="ARBA00023136"/>
    </source>
</evidence>
<evidence type="ECO:0000259" key="6">
    <source>
        <dbReference type="Pfam" id="PF14322"/>
    </source>
</evidence>
<gene>
    <name evidence="7" type="ORF">KTO63_01170</name>
</gene>
<dbReference type="Pfam" id="PF14322">
    <property type="entry name" value="SusD-like_3"/>
    <property type="match status" value="1"/>
</dbReference>
<dbReference type="CDD" id="cd08977">
    <property type="entry name" value="SusD"/>
    <property type="match status" value="1"/>
</dbReference>
<name>A0A9E2S5S7_9BACT</name>
<proteinExistence type="predicted"/>
<evidence type="ECO:0000256" key="1">
    <source>
        <dbReference type="ARBA" id="ARBA00004442"/>
    </source>
</evidence>